<dbReference type="InterPro" id="IPR011042">
    <property type="entry name" value="6-blade_b-propeller_TolB-like"/>
</dbReference>
<protein>
    <recommendedName>
        <fullName evidence="4">Gluconolaconase</fullName>
    </recommendedName>
</protein>
<dbReference type="InterPro" id="IPR053224">
    <property type="entry name" value="Sensory_adhesion_molecule"/>
</dbReference>
<proteinExistence type="predicted"/>
<organism evidence="2 3">
    <name type="scientific">Hymenobacter crusticola</name>
    <dbReference type="NCBI Taxonomy" id="1770526"/>
    <lineage>
        <taxon>Bacteria</taxon>
        <taxon>Pseudomonadati</taxon>
        <taxon>Bacteroidota</taxon>
        <taxon>Cytophagia</taxon>
        <taxon>Cytophagales</taxon>
        <taxon>Hymenobacteraceae</taxon>
        <taxon>Hymenobacter</taxon>
    </lineage>
</organism>
<dbReference type="Proteomes" id="UP000194873">
    <property type="component" value="Unassembled WGS sequence"/>
</dbReference>
<name>A0A243WFZ3_9BACT</name>
<feature type="chain" id="PRO_5012376734" description="Gluconolaconase" evidence="1">
    <location>
        <begin position="25"/>
        <end position="344"/>
    </location>
</feature>
<accession>A0A243WFZ3</accession>
<keyword evidence="3" id="KW-1185">Reference proteome</keyword>
<keyword evidence="1" id="KW-0732">Signal</keyword>
<comment type="caution">
    <text evidence="2">The sequence shown here is derived from an EMBL/GenBank/DDBJ whole genome shotgun (WGS) entry which is preliminary data.</text>
</comment>
<dbReference type="SUPFAM" id="SSF63829">
    <property type="entry name" value="Calcium-dependent phosphotriesterase"/>
    <property type="match status" value="1"/>
</dbReference>
<evidence type="ECO:0000256" key="1">
    <source>
        <dbReference type="SAM" id="SignalP"/>
    </source>
</evidence>
<dbReference type="OrthoDB" id="8584394at2"/>
<dbReference type="PANTHER" id="PTHR31460">
    <property type="match status" value="1"/>
</dbReference>
<evidence type="ECO:0008006" key="4">
    <source>
        <dbReference type="Google" id="ProtNLM"/>
    </source>
</evidence>
<sequence length="344" mass="37542">MLISRFLRSSLTLSLLGSTLLVLAPSCTDDTDDLSLKNQETITFPNTETKQALYPEGVQFDAQNNYFVVSSESFGTIGRVTDYGTYEPFINDTSLISSVGLSIDRTRPRLLVAVSDPGYNTARSTPRTLRKTARVVIFNSTTGVRTNYLALDKIFRPGQPHFANDIALDGSGNAYVTDSYSPVIYRINTQSAFSLFKQDTLFAPSGPGIIGLNGIAYNAKGYVVTVKSDTGVLFKIPVNTNGTGGDVTKVTTDQDLTGGDGLLFQGDSTLLVVLNKQNKVVRLHSTDNWATATTTGTFTTPDAYPTTLARRTDQEPYVLYSHLNALQSNQQPPVVKFTIQKVRF</sequence>
<dbReference type="PANTHER" id="PTHR31460:SF3">
    <property type="entry name" value="MESOCENTIN"/>
    <property type="match status" value="1"/>
</dbReference>
<evidence type="ECO:0000313" key="2">
    <source>
        <dbReference type="EMBL" id="OUJ74087.1"/>
    </source>
</evidence>
<reference evidence="2 3" key="1">
    <citation type="submission" date="2017-01" db="EMBL/GenBank/DDBJ databases">
        <title>A new Hymenobacter.</title>
        <authorList>
            <person name="Liang Y."/>
            <person name="Feng F."/>
        </authorList>
    </citation>
    <scope>NUCLEOTIDE SEQUENCE [LARGE SCALE GENOMIC DNA]</scope>
    <source>
        <strain evidence="2">MIMBbqt21</strain>
    </source>
</reference>
<feature type="signal peptide" evidence="1">
    <location>
        <begin position="1"/>
        <end position="24"/>
    </location>
</feature>
<dbReference type="EMBL" id="MTSE01000004">
    <property type="protein sequence ID" value="OUJ74087.1"/>
    <property type="molecule type" value="Genomic_DNA"/>
</dbReference>
<dbReference type="Gene3D" id="2.120.10.30">
    <property type="entry name" value="TolB, C-terminal domain"/>
    <property type="match status" value="1"/>
</dbReference>
<dbReference type="AlphaFoldDB" id="A0A243WFZ3"/>
<evidence type="ECO:0000313" key="3">
    <source>
        <dbReference type="Proteomes" id="UP000194873"/>
    </source>
</evidence>
<dbReference type="RefSeq" id="WP_086593939.1">
    <property type="nucleotide sequence ID" value="NZ_MTSE01000004.1"/>
</dbReference>
<gene>
    <name evidence="2" type="ORF">BXP70_10110</name>
</gene>